<organism evidence="3 4">
    <name type="scientific">Handroanthus impetiginosus</name>
    <dbReference type="NCBI Taxonomy" id="429701"/>
    <lineage>
        <taxon>Eukaryota</taxon>
        <taxon>Viridiplantae</taxon>
        <taxon>Streptophyta</taxon>
        <taxon>Embryophyta</taxon>
        <taxon>Tracheophyta</taxon>
        <taxon>Spermatophyta</taxon>
        <taxon>Magnoliopsida</taxon>
        <taxon>eudicotyledons</taxon>
        <taxon>Gunneridae</taxon>
        <taxon>Pentapetalae</taxon>
        <taxon>asterids</taxon>
        <taxon>lamiids</taxon>
        <taxon>Lamiales</taxon>
        <taxon>Bignoniaceae</taxon>
        <taxon>Crescentiina</taxon>
        <taxon>Tabebuia alliance</taxon>
        <taxon>Handroanthus</taxon>
    </lineage>
</organism>
<protein>
    <submittedName>
        <fullName evidence="3">Uncharacterized protein</fullName>
    </submittedName>
</protein>
<keyword evidence="4" id="KW-1185">Reference proteome</keyword>
<dbReference type="PANTHER" id="PTHR33429">
    <property type="entry name" value="OS02G0708000 PROTEIN-RELATED"/>
    <property type="match status" value="1"/>
</dbReference>
<keyword evidence="2" id="KW-0812">Transmembrane</keyword>
<sequence length="139" mass="15176">MSQQPLYNPYPNPVIRQPSSPHSNGSFGPVFIVLAIIVVVSGIACVLGRLCSRWSQHSKEVHHHPKADKESRVLGPKEWESRQKQSLNMRDGVMPSGYKVGNNGGNGKSPHGHNGGGNRKSPRGHNGGQRPEVRFAENV</sequence>
<dbReference type="Proteomes" id="UP000231279">
    <property type="component" value="Unassembled WGS sequence"/>
</dbReference>
<evidence type="ECO:0000313" key="3">
    <source>
        <dbReference type="EMBL" id="PIN25112.1"/>
    </source>
</evidence>
<feature type="transmembrane region" description="Helical" evidence="2">
    <location>
        <begin position="27"/>
        <end position="50"/>
    </location>
</feature>
<feature type="compositionally biased region" description="Gly residues" evidence="1">
    <location>
        <begin position="102"/>
        <end position="118"/>
    </location>
</feature>
<dbReference type="PANTHER" id="PTHR33429:SF7">
    <property type="entry name" value="OS02G0708000 PROTEIN"/>
    <property type="match status" value="1"/>
</dbReference>
<proteinExistence type="predicted"/>
<keyword evidence="2" id="KW-0472">Membrane</keyword>
<evidence type="ECO:0000313" key="4">
    <source>
        <dbReference type="Proteomes" id="UP000231279"/>
    </source>
</evidence>
<dbReference type="EMBL" id="NKXS01000307">
    <property type="protein sequence ID" value="PIN25112.1"/>
    <property type="molecule type" value="Genomic_DNA"/>
</dbReference>
<accession>A0A2G9I5S7</accession>
<keyword evidence="2" id="KW-1133">Transmembrane helix</keyword>
<feature type="region of interest" description="Disordered" evidence="1">
    <location>
        <begin position="56"/>
        <end position="139"/>
    </location>
</feature>
<feature type="region of interest" description="Disordered" evidence="1">
    <location>
        <begin position="1"/>
        <end position="22"/>
    </location>
</feature>
<feature type="compositionally biased region" description="Basic and acidic residues" evidence="1">
    <location>
        <begin position="67"/>
        <end position="83"/>
    </location>
</feature>
<dbReference type="AlphaFoldDB" id="A0A2G9I5S7"/>
<evidence type="ECO:0000256" key="2">
    <source>
        <dbReference type="SAM" id="Phobius"/>
    </source>
</evidence>
<dbReference type="OrthoDB" id="1906668at2759"/>
<name>A0A2G9I5S7_9LAMI</name>
<gene>
    <name evidence="3" type="ORF">CDL12_02150</name>
</gene>
<evidence type="ECO:0000256" key="1">
    <source>
        <dbReference type="SAM" id="MobiDB-lite"/>
    </source>
</evidence>
<reference evidence="4" key="1">
    <citation type="journal article" date="2018" name="Gigascience">
        <title>Genome assembly of the Pink Ipe (Handroanthus impetiginosus, Bignoniaceae), a highly valued, ecologically keystone Neotropical timber forest tree.</title>
        <authorList>
            <person name="Silva-Junior O.B."/>
            <person name="Grattapaglia D."/>
            <person name="Novaes E."/>
            <person name="Collevatti R.G."/>
        </authorList>
    </citation>
    <scope>NUCLEOTIDE SEQUENCE [LARGE SCALE GENOMIC DNA]</scope>
    <source>
        <strain evidence="4">cv. UFG-1</strain>
    </source>
</reference>
<comment type="caution">
    <text evidence="3">The sequence shown here is derived from an EMBL/GenBank/DDBJ whole genome shotgun (WGS) entry which is preliminary data.</text>
</comment>